<dbReference type="OrthoDB" id="2384430at2759"/>
<dbReference type="Proteomes" id="UP000327439">
    <property type="component" value="Chromosome D06"/>
</dbReference>
<evidence type="ECO:0000313" key="3">
    <source>
        <dbReference type="Proteomes" id="UP000327439"/>
    </source>
</evidence>
<sequence>MGKSIVCTTKGQEFAKAVPSDKLHRAKHVKPASRNRVSCREKAGPSGVRVKSERVKQKAMDTWGNDDRIPLAQVVSELVKGWFQEALKEAKAGDTNMQVLVGQMGVLGLVKLQGADLQYGKLVISIQVITLVTPILMN</sequence>
<protein>
    <submittedName>
        <fullName evidence="2">Uncharacterized protein</fullName>
    </submittedName>
</protein>
<feature type="region of interest" description="Disordered" evidence="1">
    <location>
        <begin position="30"/>
        <end position="56"/>
    </location>
</feature>
<dbReference type="AlphaFoldDB" id="A0A5J5R4S5"/>
<dbReference type="PANTHER" id="PTHR36792">
    <property type="entry name" value="EXPRESSED PROTEIN"/>
    <property type="match status" value="1"/>
</dbReference>
<name>A0A5J5R4S5_GOSBA</name>
<dbReference type="PANTHER" id="PTHR36792:SF12">
    <property type="match status" value="1"/>
</dbReference>
<gene>
    <name evidence="2" type="ORF">ES319_D06G195800v1</name>
</gene>
<evidence type="ECO:0000313" key="2">
    <source>
        <dbReference type="EMBL" id="KAB2026116.1"/>
    </source>
</evidence>
<accession>A0A5J5R4S5</accession>
<keyword evidence="3" id="KW-1185">Reference proteome</keyword>
<reference evidence="3" key="1">
    <citation type="journal article" date="2020" name="Nat. Genet.">
        <title>Genomic diversifications of five Gossypium allopolyploid species and their impact on cotton improvement.</title>
        <authorList>
            <person name="Chen Z.J."/>
            <person name="Sreedasyam A."/>
            <person name="Ando A."/>
            <person name="Song Q."/>
            <person name="De Santiago L.M."/>
            <person name="Hulse-Kemp A.M."/>
            <person name="Ding M."/>
            <person name="Ye W."/>
            <person name="Kirkbride R.C."/>
            <person name="Jenkins J."/>
            <person name="Plott C."/>
            <person name="Lovell J."/>
            <person name="Lin Y.M."/>
            <person name="Vaughn R."/>
            <person name="Liu B."/>
            <person name="Simpson S."/>
            <person name="Scheffler B.E."/>
            <person name="Wen L."/>
            <person name="Saski C.A."/>
            <person name="Grover C.E."/>
            <person name="Hu G."/>
            <person name="Conover J.L."/>
            <person name="Carlson J.W."/>
            <person name="Shu S."/>
            <person name="Boston L.B."/>
            <person name="Williams M."/>
            <person name="Peterson D.G."/>
            <person name="McGee K."/>
            <person name="Jones D.C."/>
            <person name="Wendel J.F."/>
            <person name="Stelly D.M."/>
            <person name="Grimwood J."/>
            <person name="Schmutz J."/>
        </authorList>
    </citation>
    <scope>NUCLEOTIDE SEQUENCE [LARGE SCALE GENOMIC DNA]</scope>
    <source>
        <strain evidence="3">cv. 3-79</strain>
    </source>
</reference>
<dbReference type="EMBL" id="CM018220">
    <property type="protein sequence ID" value="KAB2026116.1"/>
    <property type="molecule type" value="Genomic_DNA"/>
</dbReference>
<proteinExistence type="predicted"/>
<organism evidence="2 3">
    <name type="scientific">Gossypium barbadense</name>
    <name type="common">Sea Island cotton</name>
    <name type="synonym">Hibiscus barbadensis</name>
    <dbReference type="NCBI Taxonomy" id="3634"/>
    <lineage>
        <taxon>Eukaryota</taxon>
        <taxon>Viridiplantae</taxon>
        <taxon>Streptophyta</taxon>
        <taxon>Embryophyta</taxon>
        <taxon>Tracheophyta</taxon>
        <taxon>Spermatophyta</taxon>
        <taxon>Magnoliopsida</taxon>
        <taxon>eudicotyledons</taxon>
        <taxon>Gunneridae</taxon>
        <taxon>Pentapetalae</taxon>
        <taxon>rosids</taxon>
        <taxon>malvids</taxon>
        <taxon>Malvales</taxon>
        <taxon>Malvaceae</taxon>
        <taxon>Malvoideae</taxon>
        <taxon>Gossypium</taxon>
    </lineage>
</organism>
<evidence type="ECO:0000256" key="1">
    <source>
        <dbReference type="SAM" id="MobiDB-lite"/>
    </source>
</evidence>